<dbReference type="PROSITE" id="PS00365">
    <property type="entry name" value="NIR_SIR"/>
    <property type="match status" value="1"/>
</dbReference>
<dbReference type="PRINTS" id="PR00397">
    <property type="entry name" value="SIROHAEM"/>
</dbReference>
<dbReference type="GO" id="GO:0051539">
    <property type="term" value="F:4 iron, 4 sulfur cluster binding"/>
    <property type="evidence" value="ECO:0007669"/>
    <property type="project" value="UniProtKB-KW"/>
</dbReference>
<dbReference type="Proteomes" id="UP000007887">
    <property type="component" value="Chromosome"/>
</dbReference>
<dbReference type="EMBL" id="AP012292">
    <property type="protein sequence ID" value="BAL84448.1"/>
    <property type="molecule type" value="Genomic_DNA"/>
</dbReference>
<dbReference type="Gene3D" id="3.30.413.10">
    <property type="entry name" value="Sulfite Reductase Hemoprotein, domain 1"/>
    <property type="match status" value="2"/>
</dbReference>
<dbReference type="AlphaFoldDB" id="I0GUL1"/>
<evidence type="ECO:0000313" key="9">
    <source>
        <dbReference type="Proteomes" id="UP000007887"/>
    </source>
</evidence>
<keyword evidence="3" id="KW-0479">Metal-binding</keyword>
<dbReference type="PATRIC" id="fig|927704.6.peg.2828"/>
<dbReference type="InterPro" id="IPR006067">
    <property type="entry name" value="NO2/SO3_Rdtase_4Fe4S_dom"/>
</dbReference>
<dbReference type="KEGG" id="sri:SELR_27400"/>
<dbReference type="InterPro" id="IPR051329">
    <property type="entry name" value="NIR_SIR_4Fe-4S"/>
</dbReference>
<evidence type="ECO:0000256" key="6">
    <source>
        <dbReference type="ARBA" id="ARBA00023014"/>
    </source>
</evidence>
<dbReference type="Pfam" id="PF03460">
    <property type="entry name" value="NIR_SIR_ferr"/>
    <property type="match status" value="1"/>
</dbReference>
<gene>
    <name evidence="8" type="primary">asrC</name>
    <name evidence="8" type="ordered locus">SELR_27400</name>
</gene>
<dbReference type="PROSITE" id="PS00198">
    <property type="entry name" value="4FE4S_FER_1"/>
    <property type="match status" value="1"/>
</dbReference>
<evidence type="ECO:0000256" key="4">
    <source>
        <dbReference type="ARBA" id="ARBA00023002"/>
    </source>
</evidence>
<dbReference type="GO" id="GO:0016491">
    <property type="term" value="F:oxidoreductase activity"/>
    <property type="evidence" value="ECO:0007669"/>
    <property type="project" value="UniProtKB-KW"/>
</dbReference>
<dbReference type="SUPFAM" id="SSF56014">
    <property type="entry name" value="Nitrite and sulphite reductase 4Fe-4S domain-like"/>
    <property type="match status" value="1"/>
</dbReference>
<feature type="domain" description="4Fe-4S ferredoxin-type" evidence="7">
    <location>
        <begin position="187"/>
        <end position="216"/>
    </location>
</feature>
<proteinExistence type="predicted"/>
<name>I0GUL1_SELRL</name>
<keyword evidence="2" id="KW-0349">Heme</keyword>
<dbReference type="Gene3D" id="3.30.70.20">
    <property type="match status" value="1"/>
</dbReference>
<dbReference type="eggNOG" id="COG2221">
    <property type="taxonomic scope" value="Bacteria"/>
</dbReference>
<protein>
    <submittedName>
        <fullName evidence="8">Putative anaerobic sulfite reductase subunit C</fullName>
    </submittedName>
</protein>
<accession>I0GUL1</accession>
<keyword evidence="1" id="KW-0004">4Fe-4S</keyword>
<sequence>MAYDYKELKAHGFMQQKQPGCFSMRLKSVGGKFTAAQLQTVQEVAEKFGEGYVHLTSRQGIEIPFIKEKDIEDVKKALAAGGLATGFCGAQVRTITACQGCAICRSGLIDTSRLAESFAERYAGRSLPHKFKVGFTGCHNNCLKTEENDIGVKGAVKPVWQQDSCKFCGACVKICPQGALTMDRENKKIVWNHRKCVYCGKCIKSCNFGAWEKKIGFAVSFGGLYGNRIAVGKKFTPIIYGEDKLYKTLDAALDYFEQHGKKGERFRNLLDRIGWEEFRQAIKKTITE</sequence>
<dbReference type="RefSeq" id="WP_014425865.1">
    <property type="nucleotide sequence ID" value="NC_017068.1"/>
</dbReference>
<evidence type="ECO:0000256" key="1">
    <source>
        <dbReference type="ARBA" id="ARBA00022485"/>
    </source>
</evidence>
<evidence type="ECO:0000256" key="5">
    <source>
        <dbReference type="ARBA" id="ARBA00023004"/>
    </source>
</evidence>
<dbReference type="InterPro" id="IPR036136">
    <property type="entry name" value="Nit/Sulf_reduc_fer-like_dom_sf"/>
</dbReference>
<dbReference type="InterPro" id="IPR017896">
    <property type="entry name" value="4Fe4S_Fe-S-bd"/>
</dbReference>
<evidence type="ECO:0000313" key="8">
    <source>
        <dbReference type="EMBL" id="BAL84448.1"/>
    </source>
</evidence>
<dbReference type="GO" id="GO:0046872">
    <property type="term" value="F:metal ion binding"/>
    <property type="evidence" value="ECO:0007669"/>
    <property type="project" value="UniProtKB-KW"/>
</dbReference>
<feature type="domain" description="4Fe-4S ferredoxin-type" evidence="7">
    <location>
        <begin position="156"/>
        <end position="185"/>
    </location>
</feature>
<dbReference type="Gene3D" id="3.30.70.3340">
    <property type="match status" value="1"/>
</dbReference>
<dbReference type="PANTHER" id="PTHR32439:SF9">
    <property type="entry name" value="BLR3264 PROTEIN"/>
    <property type="match status" value="1"/>
</dbReference>
<evidence type="ECO:0000256" key="2">
    <source>
        <dbReference type="ARBA" id="ARBA00022617"/>
    </source>
</evidence>
<dbReference type="SUPFAM" id="SSF55124">
    <property type="entry name" value="Nitrite/Sulfite reductase N-terminal domain-like"/>
    <property type="match status" value="1"/>
</dbReference>
<dbReference type="Pfam" id="PF00037">
    <property type="entry name" value="Fer4"/>
    <property type="match status" value="1"/>
</dbReference>
<dbReference type="PANTHER" id="PTHR32439">
    <property type="entry name" value="FERREDOXIN--NITRITE REDUCTASE, CHLOROPLASTIC"/>
    <property type="match status" value="1"/>
</dbReference>
<dbReference type="InterPro" id="IPR005117">
    <property type="entry name" value="NiRdtase/SiRdtase_haem-b_fer"/>
</dbReference>
<organism evidence="8 9">
    <name type="scientific">Selenomonas ruminantium subsp. lactilytica (strain NBRC 103574 / TAM6421)</name>
    <dbReference type="NCBI Taxonomy" id="927704"/>
    <lineage>
        <taxon>Bacteria</taxon>
        <taxon>Bacillati</taxon>
        <taxon>Bacillota</taxon>
        <taxon>Negativicutes</taxon>
        <taxon>Selenomonadales</taxon>
        <taxon>Selenomonadaceae</taxon>
        <taxon>Selenomonas</taxon>
    </lineage>
</organism>
<dbReference type="HOGENOM" id="CLU_072599_0_1_9"/>
<dbReference type="InterPro" id="IPR045854">
    <property type="entry name" value="NO2/SO3_Rdtase_4Fe4S_sf"/>
</dbReference>
<keyword evidence="5" id="KW-0408">Iron</keyword>
<reference evidence="8 9" key="1">
    <citation type="submission" date="2011-10" db="EMBL/GenBank/DDBJ databases">
        <title>Whole genome sequence of Selenomonas ruminantium subsp. lactilytica TAM6421.</title>
        <authorList>
            <person name="Oguchi A."/>
            <person name="Ankai A."/>
            <person name="Kaneko J."/>
            <person name="Yamada-Narita S."/>
            <person name="Fukui S."/>
            <person name="Takahashi M."/>
            <person name="Onodera T."/>
            <person name="Kojima S."/>
            <person name="Fushimi T."/>
            <person name="Abe N."/>
            <person name="Kamio Y."/>
            <person name="Yamazaki S."/>
            <person name="Fujita N."/>
        </authorList>
    </citation>
    <scope>NUCLEOTIDE SEQUENCE [LARGE SCALE GENOMIC DNA]</scope>
    <source>
        <strain evidence="9">NBRC 103574 / TAM6421</strain>
    </source>
</reference>
<dbReference type="PROSITE" id="PS51379">
    <property type="entry name" value="4FE4S_FER_2"/>
    <property type="match status" value="2"/>
</dbReference>
<dbReference type="Pfam" id="PF01077">
    <property type="entry name" value="NIR_SIR"/>
    <property type="match status" value="1"/>
</dbReference>
<keyword evidence="6" id="KW-0411">Iron-sulfur</keyword>
<dbReference type="InterPro" id="IPR017900">
    <property type="entry name" value="4Fe4S_Fe_S_CS"/>
</dbReference>
<evidence type="ECO:0000256" key="3">
    <source>
        <dbReference type="ARBA" id="ARBA00022723"/>
    </source>
</evidence>
<evidence type="ECO:0000259" key="7">
    <source>
        <dbReference type="PROSITE" id="PS51379"/>
    </source>
</evidence>
<keyword evidence="4" id="KW-0560">Oxidoreductase</keyword>
<dbReference type="GO" id="GO:0020037">
    <property type="term" value="F:heme binding"/>
    <property type="evidence" value="ECO:0007669"/>
    <property type="project" value="InterPro"/>
</dbReference>
<dbReference type="InterPro" id="IPR006066">
    <property type="entry name" value="NO2/SO3_Rdtase_FeS/sirohaem_BS"/>
</dbReference>
<dbReference type="SUPFAM" id="SSF54862">
    <property type="entry name" value="4Fe-4S ferredoxins"/>
    <property type="match status" value="1"/>
</dbReference>